<dbReference type="Pfam" id="PF13564">
    <property type="entry name" value="DoxX_2"/>
    <property type="match status" value="1"/>
</dbReference>
<keyword evidence="3 5" id="KW-1133">Transmembrane helix</keyword>
<evidence type="ECO:0000256" key="2">
    <source>
        <dbReference type="ARBA" id="ARBA00022692"/>
    </source>
</evidence>
<dbReference type="Proteomes" id="UP000323188">
    <property type="component" value="Unassembled WGS sequence"/>
</dbReference>
<reference evidence="6 7" key="1">
    <citation type="submission" date="2019-09" db="EMBL/GenBank/DDBJ databases">
        <authorList>
            <person name="Khan S.A."/>
            <person name="Jeon C.O."/>
            <person name="Chun B.H."/>
            <person name="Jeong S.E."/>
        </authorList>
    </citation>
    <scope>NUCLEOTIDE SEQUENCE [LARGE SCALE GENOMIC DNA]</scope>
    <source>
        <strain evidence="6 7">KCTC 42508</strain>
    </source>
</reference>
<gene>
    <name evidence="6" type="ORF">F0361_15725</name>
</gene>
<proteinExistence type="predicted"/>
<sequence>MKRDNIIYWAATLIIFGVMMLGGVMDIVQPEGFAENVASLGYPLYFFTILGVFKVIGSILLVVPKVSMKLKELAYAGFFFDLVYAALSHGVIGEYAKILPPVAFLVILAVSYKYKNKVIS</sequence>
<evidence type="ECO:0000313" key="6">
    <source>
        <dbReference type="EMBL" id="KAA2217395.1"/>
    </source>
</evidence>
<dbReference type="PIRSF" id="PIRSF030066">
    <property type="entry name" value="UCP030066"/>
    <property type="match status" value="1"/>
</dbReference>
<feature type="transmembrane region" description="Helical" evidence="5">
    <location>
        <begin position="7"/>
        <end position="28"/>
    </location>
</feature>
<dbReference type="InterPro" id="IPR032808">
    <property type="entry name" value="DoxX"/>
</dbReference>
<protein>
    <submittedName>
        <fullName evidence="6">DoxX family protein</fullName>
    </submittedName>
</protein>
<comment type="subcellular location">
    <subcellularLocation>
        <location evidence="1">Membrane</location>
        <topology evidence="1">Multi-pass membrane protein</topology>
    </subcellularLocation>
</comment>
<evidence type="ECO:0000256" key="1">
    <source>
        <dbReference type="ARBA" id="ARBA00004141"/>
    </source>
</evidence>
<evidence type="ECO:0000313" key="7">
    <source>
        <dbReference type="Proteomes" id="UP000323188"/>
    </source>
</evidence>
<evidence type="ECO:0000256" key="5">
    <source>
        <dbReference type="SAM" id="Phobius"/>
    </source>
</evidence>
<feature type="transmembrane region" description="Helical" evidence="5">
    <location>
        <begin position="73"/>
        <end position="92"/>
    </location>
</feature>
<name>A0A5B2TU98_9FLAO</name>
<comment type="caution">
    <text evidence="6">The sequence shown here is derived from an EMBL/GenBank/DDBJ whole genome shotgun (WGS) entry which is preliminary data.</text>
</comment>
<organism evidence="6 7">
    <name type="scientific">Maribacter flavus</name>
    <dbReference type="NCBI Taxonomy" id="1658664"/>
    <lineage>
        <taxon>Bacteria</taxon>
        <taxon>Pseudomonadati</taxon>
        <taxon>Bacteroidota</taxon>
        <taxon>Flavobacteriia</taxon>
        <taxon>Flavobacteriales</taxon>
        <taxon>Flavobacteriaceae</taxon>
        <taxon>Maribacter</taxon>
    </lineage>
</organism>
<feature type="transmembrane region" description="Helical" evidence="5">
    <location>
        <begin position="40"/>
        <end position="61"/>
    </location>
</feature>
<dbReference type="EMBL" id="VUOE01000002">
    <property type="protein sequence ID" value="KAA2217395.1"/>
    <property type="molecule type" value="Genomic_DNA"/>
</dbReference>
<keyword evidence="4 5" id="KW-0472">Membrane</keyword>
<evidence type="ECO:0000256" key="4">
    <source>
        <dbReference type="ARBA" id="ARBA00023136"/>
    </source>
</evidence>
<evidence type="ECO:0000256" key="3">
    <source>
        <dbReference type="ARBA" id="ARBA00022989"/>
    </source>
</evidence>
<dbReference type="InterPro" id="IPR016944">
    <property type="entry name" value="UCP030066"/>
</dbReference>
<dbReference type="GO" id="GO:0016020">
    <property type="term" value="C:membrane"/>
    <property type="evidence" value="ECO:0007669"/>
    <property type="project" value="UniProtKB-SubCell"/>
</dbReference>
<accession>A0A5B2TU98</accession>
<dbReference type="AlphaFoldDB" id="A0A5B2TU98"/>
<keyword evidence="2 5" id="KW-0812">Transmembrane</keyword>
<dbReference type="RefSeq" id="WP_154920042.1">
    <property type="nucleotide sequence ID" value="NZ_VUOE01000002.1"/>
</dbReference>